<dbReference type="SMART" id="SM00267">
    <property type="entry name" value="GGDEF"/>
    <property type="match status" value="1"/>
</dbReference>
<proteinExistence type="predicted"/>
<dbReference type="SMART" id="SM00091">
    <property type="entry name" value="PAS"/>
    <property type="match status" value="2"/>
</dbReference>
<dbReference type="CDD" id="cd00077">
    <property type="entry name" value="HDc"/>
    <property type="match status" value="1"/>
</dbReference>
<dbReference type="InterPro" id="IPR006675">
    <property type="entry name" value="HDIG_dom"/>
</dbReference>
<dbReference type="PROSITE" id="PS50887">
    <property type="entry name" value="GGDEF"/>
    <property type="match status" value="1"/>
</dbReference>
<dbReference type="Gene3D" id="3.30.450.20">
    <property type="entry name" value="PAS domain"/>
    <property type="match status" value="2"/>
</dbReference>
<gene>
    <name evidence="1" type="ORF">CCAX7_52750</name>
</gene>
<dbReference type="InterPro" id="IPR029787">
    <property type="entry name" value="Nucleotide_cyclase"/>
</dbReference>
<dbReference type="EMBL" id="AP025739">
    <property type="protein sequence ID" value="BDI33224.1"/>
    <property type="molecule type" value="Genomic_DNA"/>
</dbReference>
<dbReference type="PROSITE" id="PS50113">
    <property type="entry name" value="PAC"/>
    <property type="match status" value="1"/>
</dbReference>
<dbReference type="CDD" id="cd00130">
    <property type="entry name" value="PAS"/>
    <property type="match status" value="2"/>
</dbReference>
<dbReference type="Proteomes" id="UP000287394">
    <property type="component" value="Chromosome"/>
</dbReference>
<accession>A0A402CP42</accession>
<dbReference type="OrthoDB" id="9769359at2"/>
<dbReference type="Gene3D" id="3.30.70.270">
    <property type="match status" value="1"/>
</dbReference>
<dbReference type="AlphaFoldDB" id="A0A402CP42"/>
<dbReference type="InterPro" id="IPR000014">
    <property type="entry name" value="PAS"/>
</dbReference>
<dbReference type="InterPro" id="IPR001610">
    <property type="entry name" value="PAC"/>
</dbReference>
<dbReference type="InterPro" id="IPR043128">
    <property type="entry name" value="Rev_trsase/Diguanyl_cyclase"/>
</dbReference>
<dbReference type="SUPFAM" id="SSF55785">
    <property type="entry name" value="PYP-like sensor domain (PAS domain)"/>
    <property type="match status" value="2"/>
</dbReference>
<dbReference type="InterPro" id="IPR037522">
    <property type="entry name" value="HD_GYP_dom"/>
</dbReference>
<dbReference type="PROSITE" id="PS50112">
    <property type="entry name" value="PAS"/>
    <property type="match status" value="2"/>
</dbReference>
<dbReference type="RefSeq" id="WP_119319109.1">
    <property type="nucleotide sequence ID" value="NZ_AP025739.1"/>
</dbReference>
<organism evidence="1 2">
    <name type="scientific">Capsulimonas corticalis</name>
    <dbReference type="NCBI Taxonomy" id="2219043"/>
    <lineage>
        <taxon>Bacteria</taxon>
        <taxon>Bacillati</taxon>
        <taxon>Armatimonadota</taxon>
        <taxon>Armatimonadia</taxon>
        <taxon>Capsulimonadales</taxon>
        <taxon>Capsulimonadaceae</taxon>
        <taxon>Capsulimonas</taxon>
    </lineage>
</organism>
<dbReference type="SUPFAM" id="SSF109604">
    <property type="entry name" value="HD-domain/PDEase-like"/>
    <property type="match status" value="1"/>
</dbReference>
<dbReference type="InterPro" id="IPR035965">
    <property type="entry name" value="PAS-like_dom_sf"/>
</dbReference>
<dbReference type="InterPro" id="IPR013656">
    <property type="entry name" value="PAS_4"/>
</dbReference>
<dbReference type="InterPro" id="IPR003607">
    <property type="entry name" value="HD/PDEase_dom"/>
</dbReference>
<dbReference type="InterPro" id="IPR000700">
    <property type="entry name" value="PAS-assoc_C"/>
</dbReference>
<dbReference type="NCBIfam" id="TIGR00229">
    <property type="entry name" value="sensory_box"/>
    <property type="match status" value="2"/>
</dbReference>
<dbReference type="PANTHER" id="PTHR43155:SF2">
    <property type="entry name" value="CYCLIC DI-GMP PHOSPHODIESTERASE PA4108"/>
    <property type="match status" value="1"/>
</dbReference>
<evidence type="ECO:0000313" key="1">
    <source>
        <dbReference type="EMBL" id="BDI33224.1"/>
    </source>
</evidence>
<evidence type="ECO:0000313" key="2">
    <source>
        <dbReference type="Proteomes" id="UP000287394"/>
    </source>
</evidence>
<dbReference type="CDD" id="cd01949">
    <property type="entry name" value="GGDEF"/>
    <property type="match status" value="1"/>
</dbReference>
<dbReference type="SUPFAM" id="SSF55073">
    <property type="entry name" value="Nucleotide cyclase"/>
    <property type="match status" value="1"/>
</dbReference>
<dbReference type="Pfam" id="PF08448">
    <property type="entry name" value="PAS_4"/>
    <property type="match status" value="1"/>
</dbReference>
<dbReference type="NCBIfam" id="TIGR00277">
    <property type="entry name" value="HDIG"/>
    <property type="match status" value="1"/>
</dbReference>
<dbReference type="InterPro" id="IPR000160">
    <property type="entry name" value="GGDEF_dom"/>
</dbReference>
<dbReference type="Gene3D" id="1.10.3210.10">
    <property type="entry name" value="Hypothetical protein af1432"/>
    <property type="match status" value="1"/>
</dbReference>
<dbReference type="SMART" id="SM00086">
    <property type="entry name" value="PAC"/>
    <property type="match status" value="2"/>
</dbReference>
<dbReference type="Pfam" id="PF13487">
    <property type="entry name" value="HD_5"/>
    <property type="match status" value="1"/>
</dbReference>
<dbReference type="PROSITE" id="PS51832">
    <property type="entry name" value="HD_GYP"/>
    <property type="match status" value="1"/>
</dbReference>
<dbReference type="KEGG" id="ccot:CCAX7_52750"/>
<sequence>MIHSQQKTASPRSRALKIGLIAAACAATYETVENLLLLGPSHWRTDVISIVLVGAIAGGVASYLSAFSERMRRRMQQEEEARKWAEEALRRSCECLEGIVEERTQDLAAATEAMRREVEERRESENHLQESQRRMHAILTSAPLVLFAVDAKGVITLSEGQALNSLGLTPGEVVGRSVFELYRDDPQIIDVMHRALSGKRIRETTHVGDIYFDSQFSPEFDEEGRVIGAICVCTDITESVKVEVRYRSIIENAVEGIYQTTMGGRILSANPSMAAILGYDSPDELMESVDHVGRDIYHNPTRRGEFLALIESWGSVSQFDSQVRRKDGEPLWISENARCVRDSEGRVLFYEGTIQDITERRAVEVERERMLAEALAKQDLDPLTGLLNHRAFQKRFDDEATRALEDNYSLAVVVIDLDNFRFFNEVYGYQVGDELLLRVADALRAATRYYDCMARFGGDEFVVLMPGACAEDVASLRARLTQRLEEISYEPPGSESAVPLSVSAGVALFPDEAATRVLTLEMATERLHRAKTGGRDNGVDLLRASLAESVSGFSMLYGLVSAVDNKDRYTRHHSEDVMLYCLEIAEQLGWSSEEKHVLRVAALLHDVGKIGVPDSILRKPGKLTEEEITIIQEHPTLGAIIVGAIPALHPTLDAVRHHHECWNGSGYPAALAGLNIPPMARVMAVADAYSAMTTDRPYRKGMDPMHALEILRSGAGEQWDPECVAAFLSVRLAGEDLAQAA</sequence>
<dbReference type="Pfam" id="PF13426">
    <property type="entry name" value="PAS_9"/>
    <property type="match status" value="1"/>
</dbReference>
<dbReference type="SMART" id="SM00471">
    <property type="entry name" value="HDc"/>
    <property type="match status" value="1"/>
</dbReference>
<dbReference type="NCBIfam" id="TIGR00254">
    <property type="entry name" value="GGDEF"/>
    <property type="match status" value="1"/>
</dbReference>
<reference evidence="1 2" key="1">
    <citation type="journal article" date="2019" name="Int. J. Syst. Evol. Microbiol.">
        <title>Capsulimonas corticalis gen. nov., sp. nov., an aerobic capsulated bacterium, of a novel bacterial order, Capsulimonadales ord. nov., of the class Armatimonadia of the phylum Armatimonadetes.</title>
        <authorList>
            <person name="Li J."/>
            <person name="Kudo C."/>
            <person name="Tonouchi A."/>
        </authorList>
    </citation>
    <scope>NUCLEOTIDE SEQUENCE [LARGE SCALE GENOMIC DNA]</scope>
    <source>
        <strain evidence="1 2">AX-7</strain>
    </source>
</reference>
<protein>
    <submittedName>
        <fullName evidence="1">Uncharacterized protein</fullName>
    </submittedName>
</protein>
<dbReference type="PANTHER" id="PTHR43155">
    <property type="entry name" value="CYCLIC DI-GMP PHOSPHODIESTERASE PA4108-RELATED"/>
    <property type="match status" value="1"/>
</dbReference>
<name>A0A402CP42_9BACT</name>
<keyword evidence="2" id="KW-1185">Reference proteome</keyword>
<dbReference type="Pfam" id="PF00990">
    <property type="entry name" value="GGDEF"/>
    <property type="match status" value="1"/>
</dbReference>